<feature type="domain" description="Glutathione synthase substrate-binding" evidence="15">
    <location>
        <begin position="248"/>
        <end position="274"/>
    </location>
</feature>
<dbReference type="Pfam" id="PF03917">
    <property type="entry name" value="GSH_synth_ATP"/>
    <property type="match status" value="1"/>
</dbReference>
<dbReference type="GO" id="GO:0000287">
    <property type="term" value="F:magnesium ion binding"/>
    <property type="evidence" value="ECO:0007669"/>
    <property type="project" value="UniProtKB-UniRule"/>
</dbReference>
<reference evidence="16" key="2">
    <citation type="submission" date="2025-09" db="UniProtKB">
        <authorList>
            <consortium name="Ensembl"/>
        </authorList>
    </citation>
    <scope>IDENTIFICATION</scope>
</reference>
<dbReference type="GO" id="GO:0043295">
    <property type="term" value="F:glutathione binding"/>
    <property type="evidence" value="ECO:0007669"/>
    <property type="project" value="UniProtKB-UniRule"/>
</dbReference>
<keyword evidence="9 12" id="KW-0067">ATP-binding</keyword>
<dbReference type="GO" id="GO:0004363">
    <property type="term" value="F:glutathione synthase activity"/>
    <property type="evidence" value="ECO:0007669"/>
    <property type="project" value="UniProtKB-UniRule"/>
</dbReference>
<feature type="binding site" evidence="13">
    <location>
        <position position="139"/>
    </location>
    <ligand>
        <name>ATP</name>
        <dbReference type="ChEBI" id="CHEBI:30616"/>
    </ligand>
</feature>
<comment type="pathway">
    <text evidence="1 12">Sulfur metabolism; glutathione biosynthesis; glutathione from L-cysteine and L-glutamate: step 2/2.</text>
</comment>
<dbReference type="Gene3D" id="3.30.470.20">
    <property type="entry name" value="ATP-grasp fold, B domain"/>
    <property type="match status" value="2"/>
</dbReference>
<dbReference type="PANTHER" id="PTHR11130:SF0">
    <property type="entry name" value="GLUTATHIONE SYNTHETASE"/>
    <property type="match status" value="1"/>
</dbReference>
<name>A0A3B4B8C6_9GOBI</name>
<evidence type="ECO:0000313" key="16">
    <source>
        <dbReference type="Ensembl" id="ENSPMGP00000024794.1"/>
    </source>
</evidence>
<dbReference type="InterPro" id="IPR004887">
    <property type="entry name" value="GSH_synth_subst-bd"/>
</dbReference>
<dbReference type="Pfam" id="PF03199">
    <property type="entry name" value="GSH_synthase"/>
    <property type="match status" value="1"/>
</dbReference>
<dbReference type="AlphaFoldDB" id="A0A3B4B8C6"/>
<keyword evidence="5 12" id="KW-0436">Ligase</keyword>
<evidence type="ECO:0000256" key="7">
    <source>
        <dbReference type="ARBA" id="ARBA00022723"/>
    </source>
</evidence>
<dbReference type="Ensembl" id="ENSPMGT00000026420.1">
    <property type="protein sequence ID" value="ENSPMGP00000024794.1"/>
    <property type="gene ID" value="ENSPMGG00000020066.1"/>
</dbReference>
<feature type="binding site" evidence="14">
    <location>
        <position position="340"/>
    </location>
    <ligand>
        <name>Mg(2+)</name>
        <dbReference type="ChEBI" id="CHEBI:18420"/>
    </ligand>
</feature>
<dbReference type="STRING" id="409849.ENSPMGP00000024794"/>
<evidence type="ECO:0000256" key="4">
    <source>
        <dbReference type="ARBA" id="ARBA00020821"/>
    </source>
</evidence>
<evidence type="ECO:0000256" key="5">
    <source>
        <dbReference type="ARBA" id="ARBA00022598"/>
    </source>
</evidence>
<evidence type="ECO:0000256" key="12">
    <source>
        <dbReference type="PIRNR" id="PIRNR001558"/>
    </source>
</evidence>
<evidence type="ECO:0000256" key="11">
    <source>
        <dbReference type="ARBA" id="ARBA00048871"/>
    </source>
</evidence>
<protein>
    <recommendedName>
        <fullName evidence="4 12">Glutathione synthetase</fullName>
        <shortName evidence="12">GSH-S</shortName>
        <ecNumber evidence="3 12">6.3.2.3</ecNumber>
    </recommendedName>
</protein>
<evidence type="ECO:0000256" key="9">
    <source>
        <dbReference type="ARBA" id="ARBA00022840"/>
    </source>
</evidence>
<dbReference type="InterPro" id="IPR014709">
    <property type="entry name" value="Glutathione_synthase_C_euk"/>
</dbReference>
<dbReference type="PANTHER" id="PTHR11130">
    <property type="entry name" value="GLUTATHIONE SYNTHETASE"/>
    <property type="match status" value="1"/>
</dbReference>
<dbReference type="UniPathway" id="UPA00142">
    <property type="reaction ID" value="UER00210"/>
</dbReference>
<dbReference type="Gene3D" id="3.30.1490.80">
    <property type="match status" value="1"/>
</dbReference>
<evidence type="ECO:0000256" key="2">
    <source>
        <dbReference type="ARBA" id="ARBA00010385"/>
    </source>
</evidence>
<accession>A0A3B4B8C6</accession>
<evidence type="ECO:0000256" key="1">
    <source>
        <dbReference type="ARBA" id="ARBA00004965"/>
    </source>
</evidence>
<dbReference type="SUPFAM" id="SSF56059">
    <property type="entry name" value="Glutathione synthetase ATP-binding domain-like"/>
    <property type="match status" value="1"/>
</dbReference>
<keyword evidence="17" id="KW-1185">Reference proteome</keyword>
<keyword evidence="10 12" id="KW-0460">Magnesium</keyword>
<dbReference type="GO" id="GO:0005524">
    <property type="term" value="F:ATP binding"/>
    <property type="evidence" value="ECO:0007669"/>
    <property type="project" value="UniProtKB-UniRule"/>
</dbReference>
<evidence type="ECO:0000259" key="15">
    <source>
        <dbReference type="Pfam" id="PF03199"/>
    </source>
</evidence>
<evidence type="ECO:0000256" key="3">
    <source>
        <dbReference type="ARBA" id="ARBA00012214"/>
    </source>
</evidence>
<dbReference type="InterPro" id="IPR014042">
    <property type="entry name" value="Glutathione_synthase_a-hlx"/>
</dbReference>
<comment type="similarity">
    <text evidence="2 12">Belongs to the eukaryotic GSH synthase family.</text>
</comment>
<dbReference type="Gene3D" id="1.10.1080.10">
    <property type="entry name" value="Glutathione Synthetase, Chain A, domain 3"/>
    <property type="match status" value="1"/>
</dbReference>
<comment type="catalytic activity">
    <reaction evidence="11">
        <text>gamma-L-glutamyl-L-cysteine + glycine + ATP = glutathione + ADP + phosphate + H(+)</text>
        <dbReference type="Rhea" id="RHEA:13557"/>
        <dbReference type="ChEBI" id="CHEBI:15378"/>
        <dbReference type="ChEBI" id="CHEBI:30616"/>
        <dbReference type="ChEBI" id="CHEBI:43474"/>
        <dbReference type="ChEBI" id="CHEBI:57305"/>
        <dbReference type="ChEBI" id="CHEBI:57925"/>
        <dbReference type="ChEBI" id="CHEBI:58173"/>
        <dbReference type="ChEBI" id="CHEBI:456216"/>
        <dbReference type="EC" id="6.3.2.3"/>
    </reaction>
    <physiologicalReaction direction="left-to-right" evidence="11">
        <dbReference type="Rhea" id="RHEA:13558"/>
    </physiologicalReaction>
</comment>
<keyword evidence="6 12" id="KW-0317">Glutathione biosynthesis</keyword>
<feature type="binding site" evidence="13">
    <location>
        <position position="176"/>
    </location>
    <ligand>
        <name>substrate</name>
    </ligand>
</feature>
<feature type="binding site" evidence="13">
    <location>
        <position position="277"/>
    </location>
    <ligand>
        <name>ATP</name>
        <dbReference type="ChEBI" id="CHEBI:30616"/>
    </ligand>
</feature>
<dbReference type="PIRSF" id="PIRSF001558">
    <property type="entry name" value="GSHase"/>
    <property type="match status" value="1"/>
</dbReference>
<keyword evidence="7 12" id="KW-0479">Metal-binding</keyword>
<feature type="binding site" evidence="13">
    <location>
        <position position="124"/>
    </location>
    <ligand>
        <name>substrate</name>
    </ligand>
</feature>
<dbReference type="GO" id="GO:0005829">
    <property type="term" value="C:cytosol"/>
    <property type="evidence" value="ECO:0007669"/>
    <property type="project" value="TreeGrafter"/>
</dbReference>
<organism evidence="16 17">
    <name type="scientific">Periophthalmus magnuspinnatus</name>
    <dbReference type="NCBI Taxonomy" id="409849"/>
    <lineage>
        <taxon>Eukaryota</taxon>
        <taxon>Metazoa</taxon>
        <taxon>Chordata</taxon>
        <taxon>Craniata</taxon>
        <taxon>Vertebrata</taxon>
        <taxon>Euteleostomi</taxon>
        <taxon>Actinopterygii</taxon>
        <taxon>Neopterygii</taxon>
        <taxon>Teleostei</taxon>
        <taxon>Neoteleostei</taxon>
        <taxon>Acanthomorphata</taxon>
        <taxon>Gobiaria</taxon>
        <taxon>Gobiiformes</taxon>
        <taxon>Gobioidei</taxon>
        <taxon>Gobiidae</taxon>
        <taxon>Oxudercinae</taxon>
        <taxon>Periophthalmus</taxon>
    </lineage>
</organism>
<sequence length="412" mass="46305">CPGLFEALLKDEALLQPLVEFARDAACLHGVLMRPPPTMKPAHVTLMPFTLLPIPMPRALYFQAVEVQTLFNTLVDRVSQDEAFLEQALSSTIEVDDFTARLFHIYKQIQREGRTPSIVLGLNRCDYMLDQGSSLKQVEINTFAVGMGGLSARLVEVHRDVLRYAGRPEESEQLQQKFPSTLHASAVAKAWELYGSHRYQGSEVREGSERGCSYLNNFLEHYFVLLLEKYYSEVVLLLLEIIFFFLMSPQIWDLRLLLERSRAVKVPDIATHLAGTKKVQQVLSEPGVLERFFPERPHVVEQIRATFTGLYSLDLGPEGDRAVDMALAAPERFVLKPQREGGGEELRSHTQIRTGSCVNEAKKCPSPRGILVMFHYVLTNEVVGVLLRSKMAEYAEGGITIGRGAISTPFLV</sequence>
<feature type="binding site" evidence="14">
    <location>
        <position position="141"/>
    </location>
    <ligand>
        <name>Mg(2+)</name>
        <dbReference type="ChEBI" id="CHEBI:18420"/>
    </ligand>
</feature>
<evidence type="ECO:0000313" key="17">
    <source>
        <dbReference type="Proteomes" id="UP000261520"/>
    </source>
</evidence>
<comment type="cofactor">
    <cofactor evidence="12 14">
        <name>Mg(2+)</name>
        <dbReference type="ChEBI" id="CHEBI:18420"/>
    </cofactor>
    <text evidence="12 14">Binds 1 Mg(2+) ion per subunit.</text>
</comment>
<dbReference type="InterPro" id="IPR005615">
    <property type="entry name" value="Glutathione_synthase"/>
</dbReference>
<evidence type="ECO:0000256" key="10">
    <source>
        <dbReference type="ARBA" id="ARBA00022842"/>
    </source>
</evidence>
<dbReference type="InterPro" id="IPR016185">
    <property type="entry name" value="PreATP-grasp_dom_sf"/>
</dbReference>
<keyword evidence="8 12" id="KW-0547">Nucleotide-binding</keyword>
<proteinExistence type="inferred from homology"/>
<dbReference type="InterPro" id="IPR014049">
    <property type="entry name" value="Glutathione_synthase_N_euk"/>
</dbReference>
<dbReference type="EC" id="6.3.2.3" evidence="3 12"/>
<evidence type="ECO:0000256" key="14">
    <source>
        <dbReference type="PIRSR" id="PIRSR001558-2"/>
    </source>
</evidence>
<dbReference type="Gene3D" id="3.30.1490.50">
    <property type="match status" value="1"/>
</dbReference>
<dbReference type="SUPFAM" id="SSF52440">
    <property type="entry name" value="PreATP-grasp domain"/>
    <property type="match status" value="1"/>
</dbReference>
<evidence type="ECO:0000256" key="6">
    <source>
        <dbReference type="ARBA" id="ARBA00022684"/>
    </source>
</evidence>
<reference evidence="16" key="1">
    <citation type="submission" date="2025-08" db="UniProtKB">
        <authorList>
            <consortium name="Ensembl"/>
        </authorList>
    </citation>
    <scope>IDENTIFICATION</scope>
</reference>
<evidence type="ECO:0000256" key="13">
    <source>
        <dbReference type="PIRSR" id="PIRSR001558-1"/>
    </source>
</evidence>
<feature type="binding site" evidence="14">
    <location>
        <position position="139"/>
    </location>
    <ligand>
        <name>Mg(2+)</name>
        <dbReference type="ChEBI" id="CHEBI:18420"/>
    </ligand>
</feature>
<evidence type="ECO:0000256" key="8">
    <source>
        <dbReference type="ARBA" id="ARBA00022741"/>
    </source>
</evidence>
<dbReference type="Proteomes" id="UP000261520">
    <property type="component" value="Unplaced"/>
</dbReference>